<proteinExistence type="predicted"/>
<keyword evidence="2" id="KW-1185">Reference proteome</keyword>
<dbReference type="Proteomes" id="UP001189429">
    <property type="component" value="Unassembled WGS sequence"/>
</dbReference>
<sequence length="102" mass="9669">VAVASAVAPYDDDMDDEWADDARRAGAAAGADGRAAARRSSEGVAVAEPKVVQTGAVPGGGAGVVTAEVSALLGRLGVGAGDPGGLLAALGAIPSLSEGDKA</sequence>
<evidence type="ECO:0000313" key="1">
    <source>
        <dbReference type="EMBL" id="CAK0897526.1"/>
    </source>
</evidence>
<organism evidence="1 2">
    <name type="scientific">Prorocentrum cordatum</name>
    <dbReference type="NCBI Taxonomy" id="2364126"/>
    <lineage>
        <taxon>Eukaryota</taxon>
        <taxon>Sar</taxon>
        <taxon>Alveolata</taxon>
        <taxon>Dinophyceae</taxon>
        <taxon>Prorocentrales</taxon>
        <taxon>Prorocentraceae</taxon>
        <taxon>Prorocentrum</taxon>
    </lineage>
</organism>
<feature type="non-terminal residue" evidence="1">
    <location>
        <position position="102"/>
    </location>
</feature>
<protein>
    <submittedName>
        <fullName evidence="1">Uncharacterized protein</fullName>
    </submittedName>
</protein>
<gene>
    <name evidence="1" type="ORF">PCOR1329_LOCUS75679</name>
</gene>
<comment type="caution">
    <text evidence="1">The sequence shown here is derived from an EMBL/GenBank/DDBJ whole genome shotgun (WGS) entry which is preliminary data.</text>
</comment>
<evidence type="ECO:0000313" key="2">
    <source>
        <dbReference type="Proteomes" id="UP001189429"/>
    </source>
</evidence>
<reference evidence="1" key="1">
    <citation type="submission" date="2023-10" db="EMBL/GenBank/DDBJ databases">
        <authorList>
            <person name="Chen Y."/>
            <person name="Shah S."/>
            <person name="Dougan E. K."/>
            <person name="Thang M."/>
            <person name="Chan C."/>
        </authorList>
    </citation>
    <scope>NUCLEOTIDE SEQUENCE [LARGE SCALE GENOMIC DNA]</scope>
</reference>
<name>A0ABN9XDF2_9DINO</name>
<accession>A0ABN9XDF2</accession>
<dbReference type="EMBL" id="CAUYUJ010020344">
    <property type="protein sequence ID" value="CAK0897526.1"/>
    <property type="molecule type" value="Genomic_DNA"/>
</dbReference>
<feature type="non-terminal residue" evidence="1">
    <location>
        <position position="1"/>
    </location>
</feature>